<dbReference type="Proteomes" id="UP000053923">
    <property type="component" value="Unassembled WGS sequence"/>
</dbReference>
<dbReference type="SUPFAM" id="SSF81901">
    <property type="entry name" value="HCP-like"/>
    <property type="match status" value="2"/>
</dbReference>
<sequence>MEELRDALVRAMVDSRDRSKRVVDVLMRSSVPGAVDLWIRTAGTASMDRVDARDWVGLLALLRRNHPQEFSDLKAIAAEYPAPLPPPTGTASGDTPGEPRSLAADGDTGVVVTGDNARAVTGGLTDHLTGDHIDFRDSAFHDRVVGVQHNHYGTVPAPAQWRPVGEVGPREFGVRPTRPVPGLPDVPPYVPRDRDEDLRTQLAGNSLVLVLGEPCVGKSYTAWQGVRSLEGHRLYAPDPGEDLRPLAAALQGNPGTYVVWLDELTGHLGPGGLDLRLLGRLNDLGAVVLATMSPDEYYRRRAGTAPGDRVVAAARTVELGREWSEAELARLAALDDRRAYPAYMWSGREGVASYFAVGHHLFDEWRRVGTQLEHPRGQLLVRAAVDFARCGVTGAVSAELLRRVQELYRAEDRESFEDALAWATAPMFGVSGLLVAGEEDGTWRAYGALVSEALRSGGDLEPVPDEVWWTLLDAAREPDAPLDFTAVLDAARTALHDRVEAGDAAVALGFARHTEGDEREGWLRRAAQAGDAESAGWLGRLLAERGDAGEAEPFLEKAASAGDAGAATLLGKLLRDRAMGWLRAGAELGDPEAAHRLGQLLMADIDIDGAAHWYDIAVGAGYAEVATSYAALLRLADEPHLVEVWFRRATDAGDPRAVQQLLFNPASHSVDETVRFLEAEAENGVAMQATNLGVFLEEHGRVAEAGSWYLKGHAGGDAYAAYCLAGLREREGASEGAQRWYRRAAAMGHPAARVALGETPDSPATVKE</sequence>
<protein>
    <recommendedName>
        <fullName evidence="4">Sel1 repeat protein</fullName>
    </recommendedName>
</protein>
<feature type="region of interest" description="Disordered" evidence="1">
    <location>
        <begin position="81"/>
        <end position="108"/>
    </location>
</feature>
<evidence type="ECO:0000256" key="1">
    <source>
        <dbReference type="SAM" id="MobiDB-lite"/>
    </source>
</evidence>
<evidence type="ECO:0000313" key="3">
    <source>
        <dbReference type="Proteomes" id="UP000053923"/>
    </source>
</evidence>
<evidence type="ECO:0000313" key="2">
    <source>
        <dbReference type="EMBL" id="KUL28968.1"/>
    </source>
</evidence>
<dbReference type="Gene3D" id="1.25.40.10">
    <property type="entry name" value="Tetratricopeptide repeat domain"/>
    <property type="match status" value="2"/>
</dbReference>
<gene>
    <name evidence="2" type="ORF">ADL12_28090</name>
</gene>
<organism evidence="2 3">
    <name type="scientific">Streptomyces regalis</name>
    <dbReference type="NCBI Taxonomy" id="68262"/>
    <lineage>
        <taxon>Bacteria</taxon>
        <taxon>Bacillati</taxon>
        <taxon>Actinomycetota</taxon>
        <taxon>Actinomycetes</taxon>
        <taxon>Kitasatosporales</taxon>
        <taxon>Streptomycetaceae</taxon>
        <taxon>Streptomyces</taxon>
    </lineage>
</organism>
<dbReference type="InterPro" id="IPR011990">
    <property type="entry name" value="TPR-like_helical_dom_sf"/>
</dbReference>
<proteinExistence type="predicted"/>
<comment type="caution">
    <text evidence="2">The sequence shown here is derived from an EMBL/GenBank/DDBJ whole genome shotgun (WGS) entry which is preliminary data.</text>
</comment>
<reference evidence="3" key="1">
    <citation type="submission" date="2015-10" db="EMBL/GenBank/DDBJ databases">
        <authorList>
            <person name="Ju K.-S."/>
            <person name="Doroghazi J.R."/>
            <person name="Metcalf W.W."/>
        </authorList>
    </citation>
    <scope>NUCLEOTIDE SEQUENCE [LARGE SCALE GENOMIC DNA]</scope>
    <source>
        <strain evidence="3">NRRL 3151</strain>
    </source>
</reference>
<name>A0A101JLP4_9ACTN</name>
<evidence type="ECO:0008006" key="4">
    <source>
        <dbReference type="Google" id="ProtNLM"/>
    </source>
</evidence>
<dbReference type="EMBL" id="LLZG01000334">
    <property type="protein sequence ID" value="KUL28968.1"/>
    <property type="molecule type" value="Genomic_DNA"/>
</dbReference>
<keyword evidence="3" id="KW-1185">Reference proteome</keyword>
<dbReference type="AlphaFoldDB" id="A0A101JLP4"/>
<accession>A0A101JLP4</accession>